<evidence type="ECO:0000313" key="1">
    <source>
        <dbReference type="EMBL" id="MBA2851786.1"/>
    </source>
</evidence>
<name>A0A7J9P180_METMI</name>
<dbReference type="RefSeq" id="WP_181501606.1">
    <property type="nucleotide sequence ID" value="NZ_JACDUH010000003.1"/>
</dbReference>
<reference evidence="1 2" key="1">
    <citation type="submission" date="2020-07" db="EMBL/GenBank/DDBJ databases">
        <title>Genomic Encyclopedia of Type Strains, Phase IV (KMG-V): Genome sequencing to study the core and pangenomes of soil and plant-associated prokaryotes.</title>
        <authorList>
            <person name="Whitman W."/>
        </authorList>
    </citation>
    <scope>NUCLEOTIDE SEQUENCE [LARGE SCALE GENOMIC DNA]</scope>
    <source>
        <strain evidence="1 2">A1</strain>
    </source>
</reference>
<dbReference type="AlphaFoldDB" id="A0A7J9P180"/>
<proteinExistence type="predicted"/>
<comment type="caution">
    <text evidence="1">The sequence shown here is derived from an EMBL/GenBank/DDBJ whole genome shotgun (WGS) entry which is preliminary data.</text>
</comment>
<protein>
    <submittedName>
        <fullName evidence="1">Uncharacterized protein</fullName>
    </submittedName>
</protein>
<organism evidence="1 2">
    <name type="scientific">Methanococcus maripaludis</name>
    <name type="common">Methanococcus deltae</name>
    <dbReference type="NCBI Taxonomy" id="39152"/>
    <lineage>
        <taxon>Archaea</taxon>
        <taxon>Methanobacteriati</taxon>
        <taxon>Methanobacteriota</taxon>
        <taxon>Methanomada group</taxon>
        <taxon>Methanococci</taxon>
        <taxon>Methanococcales</taxon>
        <taxon>Methanococcaceae</taxon>
        <taxon>Methanococcus</taxon>
    </lineage>
</organism>
<accession>A0A7J9P180</accession>
<sequence>MFVPVNRMFNTTEESVDAAMEVLHILSHDLADLDKPENKYLLDVLYKRFGVMVCPNCGATIREIHGCKTCRV</sequence>
<dbReference type="EMBL" id="JACDUH010000003">
    <property type="protein sequence ID" value="MBA2851786.1"/>
    <property type="molecule type" value="Genomic_DNA"/>
</dbReference>
<evidence type="ECO:0000313" key="2">
    <source>
        <dbReference type="Proteomes" id="UP000564425"/>
    </source>
</evidence>
<dbReference type="Proteomes" id="UP000564425">
    <property type="component" value="Unassembled WGS sequence"/>
</dbReference>
<gene>
    <name evidence="1" type="ORF">HNP86_001945</name>
</gene>